<evidence type="ECO:0000313" key="3">
    <source>
        <dbReference type="Proteomes" id="UP000031056"/>
    </source>
</evidence>
<dbReference type="RefSeq" id="XP_014564229.1">
    <property type="nucleotide sequence ID" value="XM_014708743.1"/>
</dbReference>
<gene>
    <name evidence="2" type="ORF">M896_020210</name>
</gene>
<protein>
    <submittedName>
        <fullName evidence="2">Uncharacterized protein</fullName>
    </submittedName>
</protein>
<evidence type="ECO:0000256" key="1">
    <source>
        <dbReference type="SAM" id="MobiDB-lite"/>
    </source>
</evidence>
<name>A0A0B2UMB2_9MICR</name>
<accession>A0A0B2UMB2</accession>
<organism evidence="2 3">
    <name type="scientific">Ordospora colligata OC4</name>
    <dbReference type="NCBI Taxonomy" id="1354746"/>
    <lineage>
        <taxon>Eukaryota</taxon>
        <taxon>Fungi</taxon>
        <taxon>Fungi incertae sedis</taxon>
        <taxon>Microsporidia</taxon>
        <taxon>Ordosporidae</taxon>
        <taxon>Ordospora</taxon>
    </lineage>
</organism>
<dbReference type="Proteomes" id="UP000031056">
    <property type="component" value="Unassembled WGS sequence"/>
</dbReference>
<dbReference type="AlphaFoldDB" id="A0A0B2UMB2"/>
<feature type="compositionally biased region" description="Basic and acidic residues" evidence="1">
    <location>
        <begin position="10"/>
        <end position="39"/>
    </location>
</feature>
<sequence length="430" mass="50084">MRNSKHAQSKKIEKTNKEPVIKEKHKELNNKDESEKSEGSKGIVLKRKPCPIRDNVFPDANKLEKELLMNGTKTDKIDILTLMVERNPSPENFKGLLAFCENQRNDVHYYVLKNIRDILISKKGVNDFYIKQRIVRSFDVNLRNEYIKKKVLRLVVDLLKKDILFIDLLHLFVNKLGDKKDISDYVVDELSELVPKNEETIIDVLEDFYFKNDLFRSRHTFLRFVARLDFKNKKKAFGLFNLILKEFCQSMPEEHKNILLEDIIVGLGKNIHKEQISNVEIVRKAVHTEKMIFYAGKVLISIKDAHTVEFFKDAIKSHKMRNSKRMVGFMNMVHGAILKTKDVGFCAFLLDFCLMYTSEYIVSALLICSEARKFKMKGFDNMYVLRILALHQNDVVRKFALQLIGGEAIHAFDPFDKTSFTSAEMMCLDL</sequence>
<dbReference type="EMBL" id="JOKQ01000002">
    <property type="protein sequence ID" value="KHN70187.1"/>
    <property type="molecule type" value="Genomic_DNA"/>
</dbReference>
<proteinExistence type="predicted"/>
<dbReference type="GeneID" id="26261116"/>
<dbReference type="OrthoDB" id="2189352at2759"/>
<feature type="region of interest" description="Disordered" evidence="1">
    <location>
        <begin position="1"/>
        <end position="42"/>
    </location>
</feature>
<comment type="caution">
    <text evidence="2">The sequence shown here is derived from an EMBL/GenBank/DDBJ whole genome shotgun (WGS) entry which is preliminary data.</text>
</comment>
<dbReference type="VEuPathDB" id="MicrosporidiaDB:M896_020210"/>
<evidence type="ECO:0000313" key="2">
    <source>
        <dbReference type="EMBL" id="KHN70187.1"/>
    </source>
</evidence>
<reference evidence="2 3" key="1">
    <citation type="journal article" date="2014" name="MBio">
        <title>The Ordospora colligata genome; evolution of extreme reduction in microsporidia and host-to-parasite horizontal gene transfer.</title>
        <authorList>
            <person name="Pombert J.-F."/>
            <person name="Haag K.L."/>
            <person name="Beidas S."/>
            <person name="Ebert D."/>
            <person name="Keeling P.J."/>
        </authorList>
    </citation>
    <scope>NUCLEOTIDE SEQUENCE [LARGE SCALE GENOMIC DNA]</scope>
    <source>
        <strain evidence="2 3">OC4</strain>
    </source>
</reference>
<dbReference type="InParanoid" id="A0A0B2UMB2"/>
<dbReference type="HOGENOM" id="CLU_034868_0_0_1"/>
<keyword evidence="3" id="KW-1185">Reference proteome</keyword>